<organism evidence="1 2">
    <name type="scientific">Ensete ventricosum</name>
    <name type="common">Abyssinian banana</name>
    <name type="synonym">Musa ensete</name>
    <dbReference type="NCBI Taxonomy" id="4639"/>
    <lineage>
        <taxon>Eukaryota</taxon>
        <taxon>Viridiplantae</taxon>
        <taxon>Streptophyta</taxon>
        <taxon>Embryophyta</taxon>
        <taxon>Tracheophyta</taxon>
        <taxon>Spermatophyta</taxon>
        <taxon>Magnoliopsida</taxon>
        <taxon>Liliopsida</taxon>
        <taxon>Zingiberales</taxon>
        <taxon>Musaceae</taxon>
        <taxon>Ensete</taxon>
    </lineage>
</organism>
<sequence>VTGDRSISDQKNLDGLSPVRNAWMARDGWRFGIPWTCENFILDLVEPLMDLTDLFSQGIRCQTIGRRSRVQSEPDRRSDFAIKLASEPGKLRKLLRLGAVAAPPHAGPPNSGLLVTQFAGYRRGGRLVSCRMHELG</sequence>
<evidence type="ECO:0000313" key="1">
    <source>
        <dbReference type="EMBL" id="RRT51532.1"/>
    </source>
</evidence>
<proteinExistence type="predicted"/>
<dbReference type="EMBL" id="AMZH03012174">
    <property type="protein sequence ID" value="RRT51532.1"/>
    <property type="molecule type" value="Genomic_DNA"/>
</dbReference>
<dbReference type="AlphaFoldDB" id="A0A426YIF6"/>
<reference evidence="1 2" key="1">
    <citation type="journal article" date="2014" name="Agronomy (Basel)">
        <title>A Draft Genome Sequence for Ensete ventricosum, the Drought-Tolerant Tree Against Hunger.</title>
        <authorList>
            <person name="Harrison J."/>
            <person name="Moore K.A."/>
            <person name="Paszkiewicz K."/>
            <person name="Jones T."/>
            <person name="Grant M."/>
            <person name="Ambacheew D."/>
            <person name="Muzemil S."/>
            <person name="Studholme D.J."/>
        </authorList>
    </citation>
    <scope>NUCLEOTIDE SEQUENCE [LARGE SCALE GENOMIC DNA]</scope>
</reference>
<feature type="non-terminal residue" evidence="1">
    <location>
        <position position="1"/>
    </location>
</feature>
<evidence type="ECO:0000313" key="2">
    <source>
        <dbReference type="Proteomes" id="UP000287651"/>
    </source>
</evidence>
<gene>
    <name evidence="1" type="ORF">B296_00046724</name>
</gene>
<name>A0A426YIF6_ENSVE</name>
<dbReference type="Proteomes" id="UP000287651">
    <property type="component" value="Unassembled WGS sequence"/>
</dbReference>
<accession>A0A426YIF6</accession>
<comment type="caution">
    <text evidence="1">The sequence shown here is derived from an EMBL/GenBank/DDBJ whole genome shotgun (WGS) entry which is preliminary data.</text>
</comment>
<protein>
    <submittedName>
        <fullName evidence="1">Uncharacterized protein</fullName>
    </submittedName>
</protein>